<sequence length="216" mass="24633">MPPGEVVVANDAIDFNRERPAWRLHRVPHVLSGLSEALDWQDTYPLRDAYEAFCRETVWGALHFAIGRTSPHDAERMSLRFQALLHFWEPLESVRYLFSSPSAALTLRELVEKSCSWAMDAWCPGGGDSVRERLETAAERMSRATREDSKEAILRQLPRVLTLVRDLKHREAVADPSFQRQRLSTLDSAAFARVSGAHPGTLIEKLYDWDHELGTH</sequence>
<dbReference type="RefSeq" id="WP_020918289.1">
    <property type="nucleotide sequence ID" value="NZ_ANAH02000015.1"/>
</dbReference>
<accession>S9P5U1</accession>
<dbReference type="Proteomes" id="UP000011682">
    <property type="component" value="Unassembled WGS sequence"/>
</dbReference>
<proteinExistence type="predicted"/>
<keyword evidence="2" id="KW-1185">Reference proteome</keyword>
<organism evidence="1 2">
    <name type="scientific">Cystobacter fuscus (strain ATCC 25194 / DSM 2262 / NBRC 100088 / M29)</name>
    <dbReference type="NCBI Taxonomy" id="1242864"/>
    <lineage>
        <taxon>Bacteria</taxon>
        <taxon>Pseudomonadati</taxon>
        <taxon>Myxococcota</taxon>
        <taxon>Myxococcia</taxon>
        <taxon>Myxococcales</taxon>
        <taxon>Cystobacterineae</taxon>
        <taxon>Archangiaceae</taxon>
        <taxon>Cystobacter</taxon>
    </lineage>
</organism>
<protein>
    <submittedName>
        <fullName evidence="1">Uncharacterized protein</fullName>
    </submittedName>
</protein>
<dbReference type="EMBL" id="ANAH02000015">
    <property type="protein sequence ID" value="EPX59835.1"/>
    <property type="molecule type" value="Genomic_DNA"/>
</dbReference>
<evidence type="ECO:0000313" key="2">
    <source>
        <dbReference type="Proteomes" id="UP000011682"/>
    </source>
</evidence>
<name>S9P5U1_CYSF2</name>
<gene>
    <name evidence="1" type="ORF">D187_002579</name>
</gene>
<evidence type="ECO:0000313" key="1">
    <source>
        <dbReference type="EMBL" id="EPX59835.1"/>
    </source>
</evidence>
<comment type="caution">
    <text evidence="1">The sequence shown here is derived from an EMBL/GenBank/DDBJ whole genome shotgun (WGS) entry which is preliminary data.</text>
</comment>
<dbReference type="AlphaFoldDB" id="S9P5U1"/>
<reference evidence="1" key="1">
    <citation type="submission" date="2013-05" db="EMBL/GenBank/DDBJ databases">
        <title>Genome assembly of Cystobacter fuscus DSM 2262.</title>
        <authorList>
            <person name="Sharma G."/>
            <person name="Khatri I."/>
            <person name="Kaur C."/>
            <person name="Mayilraj S."/>
            <person name="Subramanian S."/>
        </authorList>
    </citation>
    <scope>NUCLEOTIDE SEQUENCE [LARGE SCALE GENOMIC DNA]</scope>
    <source>
        <strain evidence="1">DSM 2262</strain>
    </source>
</reference>